<comment type="caution">
    <text evidence="1">The sequence shown here is derived from an EMBL/GenBank/DDBJ whole genome shotgun (WGS) entry which is preliminary data.</text>
</comment>
<evidence type="ECO:0008006" key="3">
    <source>
        <dbReference type="Google" id="ProtNLM"/>
    </source>
</evidence>
<reference evidence="1 2" key="1">
    <citation type="submission" date="2019-11" db="EMBL/GenBank/DDBJ databases">
        <title>Whole genome sequence of Oryza granulata.</title>
        <authorList>
            <person name="Li W."/>
        </authorList>
    </citation>
    <scope>NUCLEOTIDE SEQUENCE [LARGE SCALE GENOMIC DNA]</scope>
    <source>
        <strain evidence="2">cv. Menghai</strain>
        <tissue evidence="1">Leaf</tissue>
    </source>
</reference>
<sequence length="108" mass="12446">MSLKRNSDDIGWDCGVLVNPNNLNLIKCKLCGQEVSAGIYRLKLHIAGIRGQVKPCRKSSEEDKEKCKKAIDDSKKIRRLGMQSSKRLEMLWILLVHRMLMRTPPRQK</sequence>
<dbReference type="AlphaFoldDB" id="A0A6G1BP62"/>
<keyword evidence="2" id="KW-1185">Reference proteome</keyword>
<accession>A0A6G1BP62</accession>
<protein>
    <recommendedName>
        <fullName evidence="3">BED-type domain-containing protein</fullName>
    </recommendedName>
</protein>
<dbReference type="EMBL" id="SPHZ02000012">
    <property type="protein sequence ID" value="KAF0889163.1"/>
    <property type="molecule type" value="Genomic_DNA"/>
</dbReference>
<organism evidence="1 2">
    <name type="scientific">Oryza meyeriana var. granulata</name>
    <dbReference type="NCBI Taxonomy" id="110450"/>
    <lineage>
        <taxon>Eukaryota</taxon>
        <taxon>Viridiplantae</taxon>
        <taxon>Streptophyta</taxon>
        <taxon>Embryophyta</taxon>
        <taxon>Tracheophyta</taxon>
        <taxon>Spermatophyta</taxon>
        <taxon>Magnoliopsida</taxon>
        <taxon>Liliopsida</taxon>
        <taxon>Poales</taxon>
        <taxon>Poaceae</taxon>
        <taxon>BOP clade</taxon>
        <taxon>Oryzoideae</taxon>
        <taxon>Oryzeae</taxon>
        <taxon>Oryzinae</taxon>
        <taxon>Oryza</taxon>
        <taxon>Oryza meyeriana</taxon>
    </lineage>
</organism>
<proteinExistence type="predicted"/>
<dbReference type="Proteomes" id="UP000479710">
    <property type="component" value="Unassembled WGS sequence"/>
</dbReference>
<evidence type="ECO:0000313" key="2">
    <source>
        <dbReference type="Proteomes" id="UP000479710"/>
    </source>
</evidence>
<gene>
    <name evidence="1" type="ORF">E2562_022434</name>
</gene>
<dbReference type="OrthoDB" id="695134at2759"/>
<evidence type="ECO:0000313" key="1">
    <source>
        <dbReference type="EMBL" id="KAF0889163.1"/>
    </source>
</evidence>
<dbReference type="PANTHER" id="PTHR46951">
    <property type="entry name" value="BED-TYPE DOMAIN-CONTAINING PROTEIN"/>
    <property type="match status" value="1"/>
</dbReference>
<name>A0A6G1BP62_9ORYZ</name>
<dbReference type="PANTHER" id="PTHR46951:SF2">
    <property type="entry name" value="BED-TYPE DOMAIN-CONTAINING PROTEIN"/>
    <property type="match status" value="1"/>
</dbReference>